<reference evidence="1 4" key="2">
    <citation type="submission" date="2021-01" db="EMBL/GenBank/DDBJ databases">
        <title>FDA dAtabase for Regulatory Grade micrObial Sequences (FDA-ARGOS): Supporting development and validation of Infectious Disease Dx tests.</title>
        <authorList>
            <person name="Sproer C."/>
            <person name="Gronow S."/>
            <person name="Severitt S."/>
            <person name="Schroder I."/>
            <person name="Tallon L."/>
            <person name="Sadzewicz L."/>
            <person name="Zhao X."/>
            <person name="Boylan J."/>
            <person name="Ott S."/>
            <person name="Bowen H."/>
            <person name="Vavikolanu K."/>
            <person name="Mehta A."/>
            <person name="Aluvathingal J."/>
            <person name="Nadendla S."/>
            <person name="Lowell S."/>
            <person name="Myers T."/>
            <person name="Yan Y."/>
            <person name="Sichtig H."/>
        </authorList>
    </citation>
    <scope>NUCLEOTIDE SEQUENCE [LARGE SCALE GENOMIC DNA]</scope>
    <source>
        <strain evidence="1 4">FDAARGOS_1131</strain>
    </source>
</reference>
<dbReference type="EMBL" id="UGQL01000002">
    <property type="protein sequence ID" value="STZ69742.1"/>
    <property type="molecule type" value="Genomic_DNA"/>
</dbReference>
<reference evidence="2 3" key="1">
    <citation type="submission" date="2018-06" db="EMBL/GenBank/DDBJ databases">
        <authorList>
            <consortium name="Pathogen Informatics"/>
            <person name="Doyle S."/>
        </authorList>
    </citation>
    <scope>NUCLEOTIDE SEQUENCE [LARGE SCALE GENOMIC DNA]</scope>
    <source>
        <strain evidence="2 3">NCTC11179</strain>
    </source>
</reference>
<dbReference type="OrthoDB" id="56388at2"/>
<evidence type="ECO:0000313" key="4">
    <source>
        <dbReference type="Proteomes" id="UP000596202"/>
    </source>
</evidence>
<dbReference type="AlphaFoldDB" id="A0A378U604"/>
<evidence type="ECO:0000313" key="3">
    <source>
        <dbReference type="Proteomes" id="UP000255024"/>
    </source>
</evidence>
<dbReference type="InterPro" id="IPR011990">
    <property type="entry name" value="TPR-like_helical_dom_sf"/>
</dbReference>
<dbReference type="GeneID" id="93526182"/>
<organism evidence="2 3">
    <name type="scientific">Myroides odoratus</name>
    <name type="common">Flavobacterium odoratum</name>
    <dbReference type="NCBI Taxonomy" id="256"/>
    <lineage>
        <taxon>Bacteria</taxon>
        <taxon>Pseudomonadati</taxon>
        <taxon>Bacteroidota</taxon>
        <taxon>Flavobacteriia</taxon>
        <taxon>Flavobacteriales</taxon>
        <taxon>Flavobacteriaceae</taxon>
        <taxon>Myroides</taxon>
    </lineage>
</organism>
<proteinExistence type="predicted"/>
<accession>A0A378U604</accession>
<gene>
    <name evidence="1" type="ORF">I6I88_00880</name>
    <name evidence="2" type="ORF">NCTC11179_03259</name>
</gene>
<dbReference type="RefSeq" id="WP_002989704.1">
    <property type="nucleotide sequence ID" value="NZ_CP068107.1"/>
</dbReference>
<dbReference type="EMBL" id="CP068108">
    <property type="protein sequence ID" value="QQU00360.1"/>
    <property type="molecule type" value="Genomic_DNA"/>
</dbReference>
<evidence type="ECO:0000313" key="1">
    <source>
        <dbReference type="EMBL" id="QQU00360.1"/>
    </source>
</evidence>
<evidence type="ECO:0000313" key="2">
    <source>
        <dbReference type="EMBL" id="STZ69742.1"/>
    </source>
</evidence>
<sequence>MLHRLEIQKILLQIQEEYTDSKHCIAQLKQAIYLADKHADLSWAIDLRIMLIREERCSSACIESPLAFAWLLEQARLHPDQLSESEFLEEYEWMICSAYGNVNIPLEQVHAIAADLEQKLEHFKFSKRSYYYTMAGFAQHLGDYELGGAYVVKAREEALDDICGEAVVYDNEIESASRLGHFDEAIALMQQMEYKKIRDFSLPFETYVSMGYFMVRYGDDRAAVYLEKAKEEFTQLSEVNSSLLYGLTRLIYALHLLGDESLWHYYEIIAGWDIDAEDDLKLMLSRHMMFVLDQKEKKQLTLSPGVSFYQEDGWYDLKELSEAYKASAYDWAQRFDIRNGNTAAQEEIKRMEEENKRKK</sequence>
<dbReference type="Proteomes" id="UP000255024">
    <property type="component" value="Unassembled WGS sequence"/>
</dbReference>
<protein>
    <recommendedName>
        <fullName evidence="5">Tetratricopeptide repeat</fullName>
    </recommendedName>
</protein>
<keyword evidence="3" id="KW-1185">Reference proteome</keyword>
<dbReference type="SUPFAM" id="SSF48452">
    <property type="entry name" value="TPR-like"/>
    <property type="match status" value="1"/>
</dbReference>
<dbReference type="Proteomes" id="UP000596202">
    <property type="component" value="Chromosome"/>
</dbReference>
<evidence type="ECO:0008006" key="5">
    <source>
        <dbReference type="Google" id="ProtNLM"/>
    </source>
</evidence>
<name>A0A378U604_MYROD</name>